<dbReference type="Gene3D" id="3.90.550.10">
    <property type="entry name" value="Spore Coat Polysaccharide Biosynthesis Protein SpsA, Chain A"/>
    <property type="match status" value="1"/>
</dbReference>
<keyword evidence="2" id="KW-1003">Cell membrane</keyword>
<protein>
    <recommendedName>
        <fullName evidence="7">Glycosyltransferase 2-like domain-containing protein</fullName>
    </recommendedName>
</protein>
<keyword evidence="3" id="KW-0328">Glycosyltransferase</keyword>
<evidence type="ECO:0000256" key="4">
    <source>
        <dbReference type="ARBA" id="ARBA00022679"/>
    </source>
</evidence>
<feature type="region of interest" description="Disordered" evidence="6">
    <location>
        <begin position="299"/>
        <end position="329"/>
    </location>
</feature>
<evidence type="ECO:0000313" key="9">
    <source>
        <dbReference type="Proteomes" id="UP000601361"/>
    </source>
</evidence>
<dbReference type="PANTHER" id="PTHR43646">
    <property type="entry name" value="GLYCOSYLTRANSFERASE"/>
    <property type="match status" value="1"/>
</dbReference>
<evidence type="ECO:0000256" key="2">
    <source>
        <dbReference type="ARBA" id="ARBA00022475"/>
    </source>
</evidence>
<sequence length="329" mass="36914">MTGLSVLIPVFNHDVRPLVRALLAQAPNWRGPVEIHCLDDGSASVYRLKNRELASVPGVEYRELEYNVGRAAIRNQLAAAARQEWLLLLDNDSLLPDAHFLARYAAARTRARVLSGGTTYEAQPPKEEALRLRWLYGCRREARPAAVRQRAPHGQLTLNNLLIRADIFRRLGLDEGLTRYGHEDTKFGWLLRHTGVRVVHLDNPVLHNGLEPAPVFLQKSHDAVRNLVQLYRTEGLGADTRLLRAALRLQRWGLSNAVRAAFGLRREQVRRNLLSGRPSLRQLDALKLYWLLSELSTSAPPLPVSTQAAQKSADPSVEESALALKKEEA</sequence>
<dbReference type="InterPro" id="IPR001173">
    <property type="entry name" value="Glyco_trans_2-like"/>
</dbReference>
<name>A0ABQ1WRF1_9BACT</name>
<dbReference type="InterPro" id="IPR029044">
    <property type="entry name" value="Nucleotide-diphossugar_trans"/>
</dbReference>
<keyword evidence="9" id="KW-1185">Reference proteome</keyword>
<evidence type="ECO:0000259" key="7">
    <source>
        <dbReference type="Pfam" id="PF00535"/>
    </source>
</evidence>
<comment type="caution">
    <text evidence="8">The sequence shown here is derived from an EMBL/GenBank/DDBJ whole genome shotgun (WGS) entry which is preliminary data.</text>
</comment>
<evidence type="ECO:0000256" key="5">
    <source>
        <dbReference type="ARBA" id="ARBA00023136"/>
    </source>
</evidence>
<dbReference type="EMBL" id="BMGS01000004">
    <property type="protein sequence ID" value="GGG41832.1"/>
    <property type="molecule type" value="Genomic_DNA"/>
</dbReference>
<reference evidence="9" key="1">
    <citation type="journal article" date="2019" name="Int. J. Syst. Evol. Microbiol.">
        <title>The Global Catalogue of Microorganisms (GCM) 10K type strain sequencing project: providing services to taxonomists for standard genome sequencing and annotation.</title>
        <authorList>
            <consortium name="The Broad Institute Genomics Platform"/>
            <consortium name="The Broad Institute Genome Sequencing Center for Infectious Disease"/>
            <person name="Wu L."/>
            <person name="Ma J."/>
        </authorList>
    </citation>
    <scope>NUCLEOTIDE SEQUENCE [LARGE SCALE GENOMIC DNA]</scope>
    <source>
        <strain evidence="9">CGMCC 1.12990</strain>
    </source>
</reference>
<comment type="subcellular location">
    <subcellularLocation>
        <location evidence="1">Cell membrane</location>
    </subcellularLocation>
</comment>
<evidence type="ECO:0000256" key="6">
    <source>
        <dbReference type="SAM" id="MobiDB-lite"/>
    </source>
</evidence>
<dbReference type="SUPFAM" id="SSF53448">
    <property type="entry name" value="Nucleotide-diphospho-sugar transferases"/>
    <property type="match status" value="1"/>
</dbReference>
<dbReference type="Pfam" id="PF00535">
    <property type="entry name" value="Glycos_transf_2"/>
    <property type="match status" value="1"/>
</dbReference>
<keyword evidence="4" id="KW-0808">Transferase</keyword>
<keyword evidence="5" id="KW-0472">Membrane</keyword>
<proteinExistence type="predicted"/>
<dbReference type="PANTHER" id="PTHR43646:SF2">
    <property type="entry name" value="GLYCOSYLTRANSFERASE 2-LIKE DOMAIN-CONTAINING PROTEIN"/>
    <property type="match status" value="1"/>
</dbReference>
<evidence type="ECO:0000256" key="1">
    <source>
        <dbReference type="ARBA" id="ARBA00004236"/>
    </source>
</evidence>
<dbReference type="RefSeq" id="WP_188557464.1">
    <property type="nucleotide sequence ID" value="NZ_BMGS01000004.1"/>
</dbReference>
<gene>
    <name evidence="8" type="ORF">GCM10011378_17710</name>
</gene>
<dbReference type="CDD" id="cd00761">
    <property type="entry name" value="Glyco_tranf_GTA_type"/>
    <property type="match status" value="1"/>
</dbReference>
<dbReference type="Proteomes" id="UP000601361">
    <property type="component" value="Unassembled WGS sequence"/>
</dbReference>
<evidence type="ECO:0000313" key="8">
    <source>
        <dbReference type="EMBL" id="GGG41832.1"/>
    </source>
</evidence>
<feature type="domain" description="Glycosyltransferase 2-like" evidence="7">
    <location>
        <begin position="5"/>
        <end position="134"/>
    </location>
</feature>
<evidence type="ECO:0000256" key="3">
    <source>
        <dbReference type="ARBA" id="ARBA00022676"/>
    </source>
</evidence>
<organism evidence="8 9">
    <name type="scientific">Hymenobacter glacieicola</name>
    <dbReference type="NCBI Taxonomy" id="1562124"/>
    <lineage>
        <taxon>Bacteria</taxon>
        <taxon>Pseudomonadati</taxon>
        <taxon>Bacteroidota</taxon>
        <taxon>Cytophagia</taxon>
        <taxon>Cytophagales</taxon>
        <taxon>Hymenobacteraceae</taxon>
        <taxon>Hymenobacter</taxon>
    </lineage>
</organism>
<feature type="compositionally biased region" description="Polar residues" evidence="6">
    <location>
        <begin position="299"/>
        <end position="310"/>
    </location>
</feature>
<accession>A0ABQ1WRF1</accession>